<comment type="caution">
    <text evidence="1">The sequence shown here is derived from an EMBL/GenBank/DDBJ whole genome shotgun (WGS) entry which is preliminary data.</text>
</comment>
<reference evidence="1 2" key="1">
    <citation type="submission" date="2020-10" db="EMBL/GenBank/DDBJ databases">
        <title>Identification of Nocardia species via Next-generation sequencing and recognition of intraspecies genetic diversity.</title>
        <authorList>
            <person name="Li P."/>
            <person name="Li P."/>
            <person name="Lu B."/>
        </authorList>
    </citation>
    <scope>NUCLEOTIDE SEQUENCE [LARGE SCALE GENOMIC DNA]</scope>
    <source>
        <strain evidence="1 2">BJ06-0157</strain>
    </source>
</reference>
<proteinExistence type="predicted"/>
<dbReference type="Proteomes" id="UP000702209">
    <property type="component" value="Unassembled WGS sequence"/>
</dbReference>
<evidence type="ECO:0000313" key="2">
    <source>
        <dbReference type="Proteomes" id="UP000702209"/>
    </source>
</evidence>
<evidence type="ECO:0000313" key="1">
    <source>
        <dbReference type="EMBL" id="MBF6300935.1"/>
    </source>
</evidence>
<keyword evidence="1" id="KW-0804">Transcription</keyword>
<dbReference type="GO" id="GO:0000428">
    <property type="term" value="C:DNA-directed RNA polymerase complex"/>
    <property type="evidence" value="ECO:0007669"/>
    <property type="project" value="UniProtKB-KW"/>
</dbReference>
<organism evidence="1 2">
    <name type="scientific">Nocardia amamiensis</name>
    <dbReference type="NCBI Taxonomy" id="404578"/>
    <lineage>
        <taxon>Bacteria</taxon>
        <taxon>Bacillati</taxon>
        <taxon>Actinomycetota</taxon>
        <taxon>Actinomycetes</taxon>
        <taxon>Mycobacteriales</taxon>
        <taxon>Nocardiaceae</taxon>
        <taxon>Nocardia</taxon>
    </lineage>
</organism>
<accession>A0ABS0CXN6</accession>
<dbReference type="RefSeq" id="WP_195132161.1">
    <property type="nucleotide sequence ID" value="NZ_JADLQX010000022.1"/>
</dbReference>
<sequence length="160" mass="17622">MDYGAFADTPLSRVNYYRQVCDLPAVIDPPCMGRIIMRATHVWGIVMPAPLGAAVRNHMRQQYSMIGPIMSHPRSKRWTILTRPDLPNDVPLFAELFRLNVSIVRTGGTIALPSPDNRSAHVRLWVEAPSCPFRPSGRVVVDAIRACAGPGKPPRAAANV</sequence>
<name>A0ABS0CXN6_9NOCA</name>
<keyword evidence="2" id="KW-1185">Reference proteome</keyword>
<keyword evidence="1" id="KW-0240">DNA-directed RNA polymerase</keyword>
<gene>
    <name evidence="1" type="ORF">IU459_25810</name>
</gene>
<dbReference type="EMBL" id="JADLQX010000022">
    <property type="protein sequence ID" value="MBF6300935.1"/>
    <property type="molecule type" value="Genomic_DNA"/>
</dbReference>
<protein>
    <submittedName>
        <fullName evidence="1">DNA-directed RNA polymerase subunit beta</fullName>
    </submittedName>
</protein>